<keyword evidence="1" id="KW-0808">Transferase</keyword>
<evidence type="ECO:0000256" key="9">
    <source>
        <dbReference type="ARBA" id="ARBA00042702"/>
    </source>
</evidence>
<evidence type="ECO:0000313" key="18">
    <source>
        <dbReference type="Proteomes" id="UP000504634"/>
    </source>
</evidence>
<dbReference type="InterPro" id="IPR000182">
    <property type="entry name" value="GNAT_dom"/>
</dbReference>
<evidence type="ECO:0000256" key="8">
    <source>
        <dbReference type="ARBA" id="ARBA00042295"/>
    </source>
</evidence>
<evidence type="ECO:0000256" key="6">
    <source>
        <dbReference type="ARBA" id="ARBA00039529"/>
    </source>
</evidence>
<proteinExistence type="inferred from homology"/>
<dbReference type="RefSeq" id="XP_030377301.1">
    <property type="nucleotide sequence ID" value="XM_030521441.1"/>
</dbReference>
<dbReference type="InterPro" id="IPR051646">
    <property type="entry name" value="NatB_acetyltransferase_subunit"/>
</dbReference>
<accession>A0A6J2TL26</accession>
<dbReference type="GeneID" id="115626167"/>
<dbReference type="AlphaFoldDB" id="A0A6J2TL26"/>
<evidence type="ECO:0000256" key="5">
    <source>
        <dbReference type="ARBA" id="ARBA00039120"/>
    </source>
</evidence>
<name>A0A6J2TL26_DROLE</name>
<reference evidence="19" key="1">
    <citation type="submission" date="2025-08" db="UniProtKB">
        <authorList>
            <consortium name="RefSeq"/>
        </authorList>
    </citation>
    <scope>IDENTIFICATION</scope>
    <source>
        <strain evidence="19">11010-0011.00</strain>
        <tissue evidence="19">Whole body</tissue>
    </source>
</reference>
<feature type="domain" description="N-acetyltransferase" evidence="17">
    <location>
        <begin position="2"/>
        <end position="153"/>
    </location>
</feature>
<evidence type="ECO:0000313" key="19">
    <source>
        <dbReference type="RefSeq" id="XP_030377301.1"/>
    </source>
</evidence>
<evidence type="ECO:0000256" key="7">
    <source>
        <dbReference type="ARBA" id="ARBA00041220"/>
    </source>
</evidence>
<comment type="similarity">
    <text evidence="3">Belongs to the acetyltransferase family. ARD1 subfamily.</text>
</comment>
<comment type="catalytic activity">
    <reaction evidence="15">
        <text>N-terminal L-methionyl-L-glutaminyl-[protein] + acetyl-CoA = N-terminal N(alpha)-acetyl-L-methionyl-L-glutaminyl-[protein] + CoA + H(+)</text>
        <dbReference type="Rhea" id="RHEA:50492"/>
        <dbReference type="Rhea" id="RHEA-COMP:12698"/>
        <dbReference type="Rhea" id="RHEA-COMP:12699"/>
        <dbReference type="ChEBI" id="CHEBI:15378"/>
        <dbReference type="ChEBI" id="CHEBI:57287"/>
        <dbReference type="ChEBI" id="CHEBI:57288"/>
        <dbReference type="ChEBI" id="CHEBI:133361"/>
        <dbReference type="ChEBI" id="CHEBI:133362"/>
        <dbReference type="EC" id="2.3.1.254"/>
    </reaction>
</comment>
<comment type="catalytic activity">
    <reaction evidence="13">
        <text>N-terminal L-methionyl-L-aspartyl-[protein] + acetyl-CoA = N-terminal N(alpha)-acetyl-L-methionyl-L-aspartyl-[protein] + CoA + H(+)</text>
        <dbReference type="Rhea" id="RHEA:50480"/>
        <dbReference type="Rhea" id="RHEA-COMP:12692"/>
        <dbReference type="Rhea" id="RHEA-COMP:12693"/>
        <dbReference type="ChEBI" id="CHEBI:15378"/>
        <dbReference type="ChEBI" id="CHEBI:57287"/>
        <dbReference type="ChEBI" id="CHEBI:57288"/>
        <dbReference type="ChEBI" id="CHEBI:133045"/>
        <dbReference type="ChEBI" id="CHEBI:133063"/>
        <dbReference type="EC" id="2.3.1.254"/>
    </reaction>
</comment>
<dbReference type="InterPro" id="IPR016181">
    <property type="entry name" value="Acyl_CoA_acyltransferase"/>
</dbReference>
<dbReference type="PROSITE" id="PS51186">
    <property type="entry name" value="GNAT"/>
    <property type="match status" value="1"/>
</dbReference>
<dbReference type="Gene3D" id="3.40.630.30">
    <property type="match status" value="1"/>
</dbReference>
<dbReference type="EC" id="2.3.1.254" evidence="5"/>
<dbReference type="GO" id="GO:0120518">
    <property type="term" value="F:protein N-terminal-methionine acetyltransferase activity"/>
    <property type="evidence" value="ECO:0007669"/>
    <property type="project" value="UniProtKB-EC"/>
</dbReference>
<keyword evidence="2" id="KW-0012">Acyltransferase</keyword>
<sequence>MTSIRQINFDDLFKFNALVFDPLTEVYGLGFFLRHIIQWPELTRIAFAPNGQSMGYIFGKCTGPNMERLHGHICALTVSAEYRRLGLASALMALFALELDLKRAWYVDLFVRQSNVNAYKLYSSLGYIQRRLLLDYYPGTTPENAYNMRKALARDVEGGTVAHISTQPEYLSEQEEQEYH</sequence>
<evidence type="ECO:0000256" key="1">
    <source>
        <dbReference type="ARBA" id="ARBA00022679"/>
    </source>
</evidence>
<protein>
    <recommendedName>
        <fullName evidence="6">N-alpha-acetyltransferase 20</fullName>
        <ecNumber evidence="5">2.3.1.254</ecNumber>
    </recommendedName>
    <alternativeName>
        <fullName evidence="10">Methionine N-acetyltransferase</fullName>
    </alternativeName>
    <alternativeName>
        <fullName evidence="7">N-acetyltransferase 5</fullName>
    </alternativeName>
    <alternativeName>
        <fullName evidence="11">N-terminal acetyltransferase B complex catalytic subunit NAA20</fullName>
    </alternativeName>
    <alternativeName>
        <fullName evidence="9">N-terminal acetyltransferase B complex catalytic subunit NAT5</fullName>
    </alternativeName>
    <alternativeName>
        <fullName evidence="8">NatB catalytic subunit</fullName>
    </alternativeName>
</protein>
<dbReference type="PANTHER" id="PTHR45910">
    <property type="entry name" value="N-ALPHA-ACETYLTRANSFERASE 20"/>
    <property type="match status" value="1"/>
</dbReference>
<evidence type="ECO:0000259" key="17">
    <source>
        <dbReference type="PROSITE" id="PS51186"/>
    </source>
</evidence>
<comment type="catalytic activity">
    <reaction evidence="14">
        <text>N-terminal L-methionyl-L-asparaginyl-[protein] + acetyl-CoA = N-terminal N(alpha)-acetyl-L-methionyl-L-asparaginyl-[protein] + CoA + H(+)</text>
        <dbReference type="Rhea" id="RHEA:50484"/>
        <dbReference type="Rhea" id="RHEA-COMP:12694"/>
        <dbReference type="Rhea" id="RHEA-COMP:12695"/>
        <dbReference type="ChEBI" id="CHEBI:15378"/>
        <dbReference type="ChEBI" id="CHEBI:57287"/>
        <dbReference type="ChEBI" id="CHEBI:57288"/>
        <dbReference type="ChEBI" id="CHEBI:133356"/>
        <dbReference type="ChEBI" id="CHEBI:133358"/>
        <dbReference type="EC" id="2.3.1.254"/>
    </reaction>
</comment>
<dbReference type="OrthoDB" id="47017at2759"/>
<comment type="subunit">
    <text evidence="4">Component of the N-terminal acetyltransferase B (NatB) complex which is composed of NAA20 and NAA25.</text>
</comment>
<evidence type="ECO:0000256" key="15">
    <source>
        <dbReference type="ARBA" id="ARBA00048177"/>
    </source>
</evidence>
<dbReference type="PANTHER" id="PTHR45910:SF1">
    <property type="entry name" value="N-ALPHA-ACETYLTRANSFERASE 20"/>
    <property type="match status" value="1"/>
</dbReference>
<comment type="function">
    <text evidence="12">Catalytic subunit of the NatB complex which catalyzes acetylation of the N-terminal methionine residues of peptides beginning with Met-Asp, Met-Glu, Met-Asn and Met-Gln. Proteins with cell cycle functions are overrepresented in the pool of NatB substrates. Required for maintaining the structure and function of actomyosin fibers and for proper cellular migration.</text>
</comment>
<evidence type="ECO:0000256" key="14">
    <source>
        <dbReference type="ARBA" id="ARBA00047402"/>
    </source>
</evidence>
<comment type="catalytic activity">
    <reaction evidence="16">
        <text>N-terminal L-methionyl-L-glutamyl-[protein] + acetyl-CoA = N-terminal N(alpha)-acetyl-L-methionyl-L-glutamyl-[protein] + CoA + H(+)</text>
        <dbReference type="Rhea" id="RHEA:50488"/>
        <dbReference type="Rhea" id="RHEA-COMP:12696"/>
        <dbReference type="Rhea" id="RHEA-COMP:12697"/>
        <dbReference type="ChEBI" id="CHEBI:15378"/>
        <dbReference type="ChEBI" id="CHEBI:57287"/>
        <dbReference type="ChEBI" id="CHEBI:57288"/>
        <dbReference type="ChEBI" id="CHEBI:133359"/>
        <dbReference type="ChEBI" id="CHEBI:133360"/>
        <dbReference type="EC" id="2.3.1.254"/>
    </reaction>
</comment>
<evidence type="ECO:0000256" key="2">
    <source>
        <dbReference type="ARBA" id="ARBA00023315"/>
    </source>
</evidence>
<gene>
    <name evidence="19" type="primary">LOC115626167</name>
</gene>
<dbReference type="GO" id="GO:0031416">
    <property type="term" value="C:NatB complex"/>
    <property type="evidence" value="ECO:0007669"/>
    <property type="project" value="TreeGrafter"/>
</dbReference>
<evidence type="ECO:0000256" key="4">
    <source>
        <dbReference type="ARBA" id="ARBA00038748"/>
    </source>
</evidence>
<evidence type="ECO:0000256" key="10">
    <source>
        <dbReference type="ARBA" id="ARBA00042723"/>
    </source>
</evidence>
<evidence type="ECO:0000256" key="13">
    <source>
        <dbReference type="ARBA" id="ARBA00047385"/>
    </source>
</evidence>
<evidence type="ECO:0000256" key="11">
    <source>
        <dbReference type="ARBA" id="ARBA00042743"/>
    </source>
</evidence>
<organism evidence="18 19">
    <name type="scientific">Drosophila lebanonensis</name>
    <name type="common">Fruit fly</name>
    <name type="synonym">Scaptodrosophila lebanonensis</name>
    <dbReference type="NCBI Taxonomy" id="7225"/>
    <lineage>
        <taxon>Eukaryota</taxon>
        <taxon>Metazoa</taxon>
        <taxon>Ecdysozoa</taxon>
        <taxon>Arthropoda</taxon>
        <taxon>Hexapoda</taxon>
        <taxon>Insecta</taxon>
        <taxon>Pterygota</taxon>
        <taxon>Neoptera</taxon>
        <taxon>Endopterygota</taxon>
        <taxon>Diptera</taxon>
        <taxon>Brachycera</taxon>
        <taxon>Muscomorpha</taxon>
        <taxon>Ephydroidea</taxon>
        <taxon>Drosophilidae</taxon>
        <taxon>Scaptodrosophila</taxon>
    </lineage>
</organism>
<dbReference type="Proteomes" id="UP000504634">
    <property type="component" value="Unplaced"/>
</dbReference>
<dbReference type="CDD" id="cd04301">
    <property type="entry name" value="NAT_SF"/>
    <property type="match status" value="1"/>
</dbReference>
<keyword evidence="18" id="KW-1185">Reference proteome</keyword>
<evidence type="ECO:0000256" key="12">
    <source>
        <dbReference type="ARBA" id="ARBA00046112"/>
    </source>
</evidence>
<dbReference type="SUPFAM" id="SSF55729">
    <property type="entry name" value="Acyl-CoA N-acyltransferases (Nat)"/>
    <property type="match status" value="1"/>
</dbReference>
<evidence type="ECO:0000256" key="16">
    <source>
        <dbReference type="ARBA" id="ARBA00048890"/>
    </source>
</evidence>
<evidence type="ECO:0000256" key="3">
    <source>
        <dbReference type="ARBA" id="ARBA00025786"/>
    </source>
</evidence>
<dbReference type="Pfam" id="PF00583">
    <property type="entry name" value="Acetyltransf_1"/>
    <property type="match status" value="1"/>
</dbReference>